<keyword evidence="13" id="KW-1185">Reference proteome</keyword>
<gene>
    <name evidence="12" type="ORF">DSTB1V02_LOCUS4083</name>
</gene>
<dbReference type="SUPFAM" id="SSF103506">
    <property type="entry name" value="Mitochondrial carrier"/>
    <property type="match status" value="1"/>
</dbReference>
<keyword evidence="7" id="KW-0496">Mitochondrion</keyword>
<evidence type="ECO:0008006" key="14">
    <source>
        <dbReference type="Google" id="ProtNLM"/>
    </source>
</evidence>
<keyword evidence="5" id="KW-0677">Repeat</keyword>
<feature type="repeat" description="Solcar" evidence="9">
    <location>
        <begin position="87"/>
        <end position="174"/>
    </location>
</feature>
<evidence type="ECO:0000256" key="6">
    <source>
        <dbReference type="ARBA" id="ARBA00022792"/>
    </source>
</evidence>
<evidence type="ECO:0000256" key="5">
    <source>
        <dbReference type="ARBA" id="ARBA00022737"/>
    </source>
</evidence>
<dbReference type="GO" id="GO:0055085">
    <property type="term" value="P:transmembrane transport"/>
    <property type="evidence" value="ECO:0007669"/>
    <property type="project" value="InterPro"/>
</dbReference>
<dbReference type="PRINTS" id="PR00926">
    <property type="entry name" value="MITOCARRIER"/>
</dbReference>
<name>A0A7R9A631_9CRUS</name>
<evidence type="ECO:0000313" key="13">
    <source>
        <dbReference type="Proteomes" id="UP000677054"/>
    </source>
</evidence>
<dbReference type="InterPro" id="IPR023395">
    <property type="entry name" value="MCP_dom_sf"/>
</dbReference>
<evidence type="ECO:0000256" key="8">
    <source>
        <dbReference type="ARBA" id="ARBA00023136"/>
    </source>
</evidence>
<dbReference type="InterPro" id="IPR002067">
    <property type="entry name" value="MCP"/>
</dbReference>
<feature type="repeat" description="Solcar" evidence="9">
    <location>
        <begin position="196"/>
        <end position="286"/>
    </location>
</feature>
<reference evidence="12" key="1">
    <citation type="submission" date="2020-11" db="EMBL/GenBank/DDBJ databases">
        <authorList>
            <person name="Tran Van P."/>
        </authorList>
    </citation>
    <scope>NUCLEOTIDE SEQUENCE</scope>
</reference>
<evidence type="ECO:0000256" key="1">
    <source>
        <dbReference type="ARBA" id="ARBA00004448"/>
    </source>
</evidence>
<dbReference type="EMBL" id="CAJPEV010000579">
    <property type="protein sequence ID" value="CAG0886639.1"/>
    <property type="molecule type" value="Genomic_DNA"/>
</dbReference>
<feature type="transmembrane region" description="Helical" evidence="11">
    <location>
        <begin position="145"/>
        <end position="168"/>
    </location>
</feature>
<dbReference type="PROSITE" id="PS50920">
    <property type="entry name" value="SOLCAR"/>
    <property type="match status" value="3"/>
</dbReference>
<dbReference type="EMBL" id="LR900096">
    <property type="protein sequence ID" value="CAD7244181.1"/>
    <property type="molecule type" value="Genomic_DNA"/>
</dbReference>
<comment type="subcellular location">
    <subcellularLocation>
        <location evidence="1">Mitochondrion inner membrane</location>
        <topology evidence="1">Multi-pass membrane protein</topology>
    </subcellularLocation>
</comment>
<dbReference type="AlphaFoldDB" id="A0A7R9A631"/>
<evidence type="ECO:0000256" key="4">
    <source>
        <dbReference type="ARBA" id="ARBA00022692"/>
    </source>
</evidence>
<dbReference type="GO" id="GO:0005743">
    <property type="term" value="C:mitochondrial inner membrane"/>
    <property type="evidence" value="ECO:0007669"/>
    <property type="project" value="UniProtKB-SubCell"/>
</dbReference>
<keyword evidence="3 10" id="KW-0813">Transport</keyword>
<evidence type="ECO:0000256" key="3">
    <source>
        <dbReference type="ARBA" id="ARBA00022448"/>
    </source>
</evidence>
<dbReference type="Pfam" id="PF00153">
    <property type="entry name" value="Mito_carr"/>
    <property type="match status" value="3"/>
</dbReference>
<evidence type="ECO:0000256" key="10">
    <source>
        <dbReference type="RuleBase" id="RU000488"/>
    </source>
</evidence>
<evidence type="ECO:0000256" key="7">
    <source>
        <dbReference type="ARBA" id="ARBA00023128"/>
    </source>
</evidence>
<evidence type="ECO:0000256" key="11">
    <source>
        <dbReference type="SAM" id="Phobius"/>
    </source>
</evidence>
<dbReference type="PANTHER" id="PTHR24089">
    <property type="entry name" value="SOLUTE CARRIER FAMILY 25"/>
    <property type="match status" value="1"/>
</dbReference>
<dbReference type="Gene3D" id="1.50.40.10">
    <property type="entry name" value="Mitochondrial carrier domain"/>
    <property type="match status" value="1"/>
</dbReference>
<keyword evidence="6" id="KW-0999">Mitochondrion inner membrane</keyword>
<dbReference type="Proteomes" id="UP000677054">
    <property type="component" value="Unassembled WGS sequence"/>
</dbReference>
<evidence type="ECO:0000256" key="2">
    <source>
        <dbReference type="ARBA" id="ARBA00006375"/>
    </source>
</evidence>
<dbReference type="PRINTS" id="PR00928">
    <property type="entry name" value="GRAVESDC"/>
</dbReference>
<accession>A0A7R9A631</accession>
<proteinExistence type="inferred from homology"/>
<keyword evidence="11" id="KW-1133">Transmembrane helix</keyword>
<protein>
    <recommendedName>
        <fullName evidence="14">Mitochondrial carrier protein</fullName>
    </recommendedName>
</protein>
<evidence type="ECO:0000256" key="9">
    <source>
        <dbReference type="PROSITE-ProRule" id="PRU00282"/>
    </source>
</evidence>
<sequence length="296" mass="33517">MTRLAGMMAKSAVAPLDRLKILMQSNCPHYSRFNLWSCYRAVLNKEGFLSFYKGNGAAMIRVFPYAAIQYTAYELFRPLMRALMGPHSHIGNFTAGAAAGTVAVTSTYPLDIVRTRLAFQVKGEHVYYGIMNALQKMFHENGWRAYYKGYAATVAGILPYSGSSFYFFDLSKRIMLKYFPKQTTTVNEEKGGRLELSIWAKLICGCLSGVIAQTAAYPVDVIRRRMQLIGMHPAYDHYNTAMWRVGVIVYHEEGMSAFYRGLSLNYVRAIPMVGISFTAFEFFKQLLRIEEHAPTS</sequence>
<dbReference type="InterPro" id="IPR002167">
    <property type="entry name" value="GDC-like"/>
</dbReference>
<evidence type="ECO:0000313" key="12">
    <source>
        <dbReference type="EMBL" id="CAD7244181.1"/>
    </source>
</evidence>
<dbReference type="InterPro" id="IPR018108">
    <property type="entry name" value="MCP_transmembrane"/>
</dbReference>
<dbReference type="OrthoDB" id="270584at2759"/>
<feature type="repeat" description="Solcar" evidence="9">
    <location>
        <begin position="1"/>
        <end position="79"/>
    </location>
</feature>
<keyword evidence="4 9" id="KW-0812">Transmembrane</keyword>
<keyword evidence="8 9" id="KW-0472">Membrane</keyword>
<organism evidence="12">
    <name type="scientific">Darwinula stevensoni</name>
    <dbReference type="NCBI Taxonomy" id="69355"/>
    <lineage>
        <taxon>Eukaryota</taxon>
        <taxon>Metazoa</taxon>
        <taxon>Ecdysozoa</taxon>
        <taxon>Arthropoda</taxon>
        <taxon>Crustacea</taxon>
        <taxon>Oligostraca</taxon>
        <taxon>Ostracoda</taxon>
        <taxon>Podocopa</taxon>
        <taxon>Podocopida</taxon>
        <taxon>Darwinulocopina</taxon>
        <taxon>Darwinuloidea</taxon>
        <taxon>Darwinulidae</taxon>
        <taxon>Darwinula</taxon>
    </lineage>
</organism>
<comment type="similarity">
    <text evidence="2 10">Belongs to the mitochondrial carrier (TC 2.A.29) family.</text>
</comment>